<sequence>MTMNVLYRKTRKLILNPKKFIQDSKFLNASKQHKKNTQEQNKNPSINSIITKDIINLYLSEQYTNSLKLQSHIENCCSKHVNLKIGDYRLSSNEVLFEFDGHILTYDISFPFENNTIIKGLLLLTPKETEFDGNSEFLNKITNAAHQINVLHMKLLNDFNSLYFYYKDRPECTDVSKVKYALNAGIYTTEIITAATTLLDSKYLTLHQNDLILIFRKLYRILGPDPKLESIANKLASSIRKQLFPVQFIMLLAAFFTESGEYEKAIEMANKAKSKDKDAWSRYRFLGLTHLLFKSGALEDEWAKKDHDLFLQLAKNEWEFETYALTNGSSMSIVGNSPIEVGLKKGTEIDRNYKVVRFNGAITDYPFSVDYGRKTNILVINPRYYETPRNRKFGLDFIIISDGNLYSTKNLALKLHDLQEHADKICLLPRNIDLKLTQQIGASPSSGLKYLSWLYSINGPVSRQNIFGFSLTDQAHGVATSYSNGRRVGLNTIHNWSSEKYHMESILD</sequence>
<evidence type="ECO:0000256" key="3">
    <source>
        <dbReference type="ARBA" id="ARBA00022676"/>
    </source>
</evidence>
<evidence type="ECO:0000256" key="1">
    <source>
        <dbReference type="ARBA" id="ARBA00004167"/>
    </source>
</evidence>
<dbReference type="Pfam" id="PF00777">
    <property type="entry name" value="Glyco_transf_29"/>
    <property type="match status" value="1"/>
</dbReference>
<name>A0A6M2B1R2_9GAMM</name>
<dbReference type="GO" id="GO:0012505">
    <property type="term" value="C:endomembrane system"/>
    <property type="evidence" value="ECO:0007669"/>
    <property type="project" value="UniProtKB-SubCell"/>
</dbReference>
<keyword evidence="6" id="KW-1133">Transmembrane helix</keyword>
<evidence type="ECO:0000313" key="10">
    <source>
        <dbReference type="Proteomes" id="UP000476696"/>
    </source>
</evidence>
<evidence type="ECO:0000256" key="5">
    <source>
        <dbReference type="ARBA" id="ARBA00022692"/>
    </source>
</evidence>
<keyword evidence="7" id="KW-0472">Membrane</keyword>
<evidence type="ECO:0000256" key="8">
    <source>
        <dbReference type="ARBA" id="ARBA00023180"/>
    </source>
</evidence>
<dbReference type="InterPro" id="IPR001675">
    <property type="entry name" value="Glyco_trans_29"/>
</dbReference>
<dbReference type="AlphaFoldDB" id="A0A6M2B1R2"/>
<reference evidence="9 10" key="1">
    <citation type="submission" date="2020-03" db="EMBL/GenBank/DDBJ databases">
        <title>Rahnella aceri sp. nov., isoated from traditional Jeju Makgeolli.</title>
        <authorList>
            <person name="Kim I.S."/>
            <person name="Jeon D."/>
        </authorList>
    </citation>
    <scope>NUCLEOTIDE SEQUENCE [LARGE SCALE GENOMIC DNA]</scope>
    <source>
        <strain evidence="9 10">Lac-M11</strain>
    </source>
</reference>
<dbReference type="Proteomes" id="UP000476696">
    <property type="component" value="Unassembled WGS sequence"/>
</dbReference>
<evidence type="ECO:0000256" key="6">
    <source>
        <dbReference type="ARBA" id="ARBA00022989"/>
    </source>
</evidence>
<evidence type="ECO:0000256" key="2">
    <source>
        <dbReference type="ARBA" id="ARBA00004308"/>
    </source>
</evidence>
<evidence type="ECO:0000256" key="7">
    <source>
        <dbReference type="ARBA" id="ARBA00023136"/>
    </source>
</evidence>
<keyword evidence="3" id="KW-0328">Glycosyltransferase</keyword>
<comment type="caution">
    <text evidence="9">The sequence shown here is derived from an EMBL/GenBank/DDBJ whole genome shotgun (WGS) entry which is preliminary data.</text>
</comment>
<dbReference type="GO" id="GO:0016020">
    <property type="term" value="C:membrane"/>
    <property type="evidence" value="ECO:0007669"/>
    <property type="project" value="UniProtKB-SubCell"/>
</dbReference>
<accession>A0A6M2B1R2</accession>
<gene>
    <name evidence="9" type="ORF">GW579_06705</name>
</gene>
<keyword evidence="10" id="KW-1185">Reference proteome</keyword>
<comment type="subcellular location">
    <subcellularLocation>
        <location evidence="2">Endomembrane system</location>
    </subcellularLocation>
    <subcellularLocation>
        <location evidence="1">Membrane</location>
        <topology evidence="1">Single-pass membrane protein</topology>
    </subcellularLocation>
</comment>
<protein>
    <submittedName>
        <fullName evidence="9">Uncharacterized protein</fullName>
    </submittedName>
</protein>
<evidence type="ECO:0000256" key="4">
    <source>
        <dbReference type="ARBA" id="ARBA00022679"/>
    </source>
</evidence>
<proteinExistence type="predicted"/>
<keyword evidence="4" id="KW-0808">Transferase</keyword>
<organism evidence="9 10">
    <name type="scientific">Rahnella contaminans</name>
    <dbReference type="NCBI Taxonomy" id="2703882"/>
    <lineage>
        <taxon>Bacteria</taxon>
        <taxon>Pseudomonadati</taxon>
        <taxon>Pseudomonadota</taxon>
        <taxon>Gammaproteobacteria</taxon>
        <taxon>Enterobacterales</taxon>
        <taxon>Yersiniaceae</taxon>
        <taxon>Rahnella</taxon>
    </lineage>
</organism>
<keyword evidence="5" id="KW-0812">Transmembrane</keyword>
<dbReference type="Gene3D" id="3.90.1480.20">
    <property type="entry name" value="Glycosyl transferase family 29"/>
    <property type="match status" value="1"/>
</dbReference>
<dbReference type="RefSeq" id="WP_275858738.1">
    <property type="nucleotide sequence ID" value="NZ_JARBHC010000002.1"/>
</dbReference>
<dbReference type="GO" id="GO:0008373">
    <property type="term" value="F:sialyltransferase activity"/>
    <property type="evidence" value="ECO:0007669"/>
    <property type="project" value="InterPro"/>
</dbReference>
<dbReference type="InterPro" id="IPR038578">
    <property type="entry name" value="GT29-like_sf"/>
</dbReference>
<dbReference type="EMBL" id="JAADJS010000001">
    <property type="protein sequence ID" value="NGX86782.1"/>
    <property type="molecule type" value="Genomic_DNA"/>
</dbReference>
<evidence type="ECO:0000313" key="9">
    <source>
        <dbReference type="EMBL" id="NGX86782.1"/>
    </source>
</evidence>
<keyword evidence="8" id="KW-0325">Glycoprotein</keyword>